<gene>
    <name evidence="1" type="ordered locus">A2cp1_2408</name>
</gene>
<protein>
    <submittedName>
        <fullName evidence="1">Uncharacterized protein</fullName>
    </submittedName>
</protein>
<name>B8JBB9_ANAD2</name>
<dbReference type="AlphaFoldDB" id="B8JBB9"/>
<proteinExistence type="predicted"/>
<evidence type="ECO:0000313" key="2">
    <source>
        <dbReference type="Proteomes" id="UP000007089"/>
    </source>
</evidence>
<accession>B8JBB9</accession>
<dbReference type="Proteomes" id="UP000007089">
    <property type="component" value="Chromosome"/>
</dbReference>
<dbReference type="HOGENOM" id="CLU_1265818_0_0_7"/>
<dbReference type="EMBL" id="CP001359">
    <property type="protein sequence ID" value="ACL65746.1"/>
    <property type="molecule type" value="Genomic_DNA"/>
</dbReference>
<evidence type="ECO:0000313" key="1">
    <source>
        <dbReference type="EMBL" id="ACL65746.1"/>
    </source>
</evidence>
<keyword evidence="2" id="KW-1185">Reference proteome</keyword>
<reference evidence="1" key="1">
    <citation type="submission" date="2009-01" db="EMBL/GenBank/DDBJ databases">
        <title>Complete sequence of Anaeromyxobacter dehalogenans 2CP-1.</title>
        <authorList>
            <consortium name="US DOE Joint Genome Institute"/>
            <person name="Lucas S."/>
            <person name="Copeland A."/>
            <person name="Lapidus A."/>
            <person name="Glavina del Rio T."/>
            <person name="Dalin E."/>
            <person name="Tice H."/>
            <person name="Bruce D."/>
            <person name="Goodwin L."/>
            <person name="Pitluck S."/>
            <person name="Saunders E."/>
            <person name="Brettin T."/>
            <person name="Detter J.C."/>
            <person name="Han C."/>
            <person name="Larimer F."/>
            <person name="Land M."/>
            <person name="Hauser L."/>
            <person name="Kyrpides N."/>
            <person name="Ovchinnikova G."/>
            <person name="Beliaev A.S."/>
            <person name="Richardson P."/>
        </authorList>
    </citation>
    <scope>NUCLEOTIDE SEQUENCE</scope>
    <source>
        <strain evidence="1">2CP-1</strain>
    </source>
</reference>
<dbReference type="RefSeq" id="WP_012633552.1">
    <property type="nucleotide sequence ID" value="NC_011891.1"/>
</dbReference>
<organism evidence="1 2">
    <name type="scientific">Anaeromyxobacter dehalogenans (strain ATCC BAA-258 / DSM 21875 / 2CP-1)</name>
    <dbReference type="NCBI Taxonomy" id="455488"/>
    <lineage>
        <taxon>Bacteria</taxon>
        <taxon>Pseudomonadati</taxon>
        <taxon>Myxococcota</taxon>
        <taxon>Myxococcia</taxon>
        <taxon>Myxococcales</taxon>
        <taxon>Cystobacterineae</taxon>
        <taxon>Anaeromyxobacteraceae</taxon>
        <taxon>Anaeromyxobacter</taxon>
    </lineage>
</organism>
<sequence length="204" mass="22864">MTATAEKLAARAEDLPEGSMRRKVLEGAQRFKSAWVELGRLLSEVRRKELWRGWGYPSFERYCTKELFIRGATADKLTASYGFLERHEPELAKARGETRAPPFEVIEVLSRAEATGRLSDSGWRELRDEVIERPPTPAAMNRKIAERFGPPPPPPAPPRSERVERLAAAARRLASACRDEDAMPRSVAQKADALAGEIEALLDR</sequence>
<dbReference type="KEGG" id="acp:A2cp1_2408"/>